<dbReference type="GO" id="GO:0016020">
    <property type="term" value="C:membrane"/>
    <property type="evidence" value="ECO:0007669"/>
    <property type="project" value="UniProtKB-SubCell"/>
</dbReference>
<evidence type="ECO:0000256" key="7">
    <source>
        <dbReference type="SAM" id="Phobius"/>
    </source>
</evidence>
<keyword evidence="3 7" id="KW-0812">Transmembrane</keyword>
<feature type="domain" description="Major facilitator superfamily (MFS) profile" evidence="8">
    <location>
        <begin position="59"/>
        <end position="482"/>
    </location>
</feature>
<dbReference type="OrthoDB" id="10003767at2759"/>
<keyword evidence="2" id="KW-0813">Transport</keyword>
<dbReference type="Pfam" id="PF07690">
    <property type="entry name" value="MFS_1"/>
    <property type="match status" value="1"/>
</dbReference>
<evidence type="ECO:0000259" key="8">
    <source>
        <dbReference type="PROSITE" id="PS50850"/>
    </source>
</evidence>
<dbReference type="Pfam" id="PF01636">
    <property type="entry name" value="APH"/>
    <property type="match status" value="1"/>
</dbReference>
<proteinExistence type="predicted"/>
<feature type="transmembrane region" description="Helical" evidence="7">
    <location>
        <begin position="186"/>
        <end position="207"/>
    </location>
</feature>
<dbReference type="AlphaFoldDB" id="A0A3M2S7M1"/>
<evidence type="ECO:0000313" key="9">
    <source>
        <dbReference type="EMBL" id="RMJ13125.1"/>
    </source>
</evidence>
<name>A0A3M2S7M1_9HYPO</name>
<feature type="transmembrane region" description="Helical" evidence="7">
    <location>
        <begin position="389"/>
        <end position="409"/>
    </location>
</feature>
<accession>A0A3M2S7M1</accession>
<comment type="subcellular location">
    <subcellularLocation>
        <location evidence="1">Membrane</location>
        <topology evidence="1">Multi-pass membrane protein</topology>
    </subcellularLocation>
</comment>
<feature type="transmembrane region" description="Helical" evidence="7">
    <location>
        <begin position="328"/>
        <end position="347"/>
    </location>
</feature>
<dbReference type="SUPFAM" id="SSF56112">
    <property type="entry name" value="Protein kinase-like (PK-like)"/>
    <property type="match status" value="1"/>
</dbReference>
<keyword evidence="10" id="KW-1185">Reference proteome</keyword>
<feature type="transmembrane region" description="Helical" evidence="7">
    <location>
        <begin position="455"/>
        <end position="476"/>
    </location>
</feature>
<feature type="transmembrane region" description="Helical" evidence="7">
    <location>
        <begin position="359"/>
        <end position="377"/>
    </location>
</feature>
<dbReference type="PANTHER" id="PTHR43791:SF54">
    <property type="entry name" value="MAJOR FACILITATOR SUPERFAMILY (MFS) PROFILE DOMAIN-CONTAINING PROTEIN-RELATED"/>
    <property type="match status" value="1"/>
</dbReference>
<feature type="transmembrane region" description="Helical" evidence="7">
    <location>
        <begin position="219"/>
        <end position="242"/>
    </location>
</feature>
<dbReference type="PANTHER" id="PTHR43791">
    <property type="entry name" value="PERMEASE-RELATED"/>
    <property type="match status" value="1"/>
</dbReference>
<dbReference type="GO" id="GO:0022857">
    <property type="term" value="F:transmembrane transporter activity"/>
    <property type="evidence" value="ECO:0007669"/>
    <property type="project" value="InterPro"/>
</dbReference>
<dbReference type="InterPro" id="IPR036259">
    <property type="entry name" value="MFS_trans_sf"/>
</dbReference>
<feature type="transmembrane region" description="Helical" evidence="7">
    <location>
        <begin position="157"/>
        <end position="179"/>
    </location>
</feature>
<feature type="transmembrane region" description="Helical" evidence="7">
    <location>
        <begin position="126"/>
        <end position="145"/>
    </location>
</feature>
<sequence length="904" mass="101639">MSLDNEKADVAMAEIRGEPKMSQQEAGAYALLSEDDAAFMNSFSEEQRKKLLRKIDWRLIPALGFLYLVSYLDRANIGNANIEGLSADIGLTGNQFNVALAIFFIPYILLEIPANMVLKWFKRPSLWIAIMTTTWGIVLLCTGFVQNYAGLLVCRVLLGVTEAGFFPGAILIVTNWYSWSEVGVRVALFYTSSALAGAFSGLFAYLIAKMDGVGGYEGWRWIFLLEGGVSTIIGLICPLIIIDTPALSKWLTEDEKRYLILRKEVEDGGREVQAKGHKITGKVLFATLTDWKIYLQAIIALSNTIPNYGFKFTMPQIMKNMGYTSANAQLLTIPPYVLGAISAYISARFADRYRWRMPFIVGPQFLVLIGFAITCAYSQDIKNRIGENYFAVSLACIGLYPIIPGANAWNSNNLAGPAKRAAGIGLLGTFASAGGLGGSFIYIETESPKYPTGFGMSLGMATAGIIAAFTLEFLLWRINKTNEKYTVEEVKMKYTDDELADMARAAWIDEKIEIELATMRYVAAKTTISVPHVHAYSFTEGSPIQTAFIMMDYVQGKTLKDFGFKKGKKWRGSYSGPSVTTSKLHAQLADVYTQLRQLEFPQIGGLGLPIVDGKPSYDCDPDDIRVCHRPLSIEIMMQELEGMDPSARIKPRTTFSTARSFVNSLFWLAENEFDKSPDPGFDLCGGRNALYARHHFRRFVLDTWLDSSADKGPFILMHGDMLMLMSNLLFDDDLTLVGVLDWEWSFVIPAQMLVPPVWLSGGDTRWMLTGANLFYKEVRGLVAAVRDRERALQARPRLSQEWAKLEKWCHTAVVVALLSPDLTYDAYWDLVFYEAEEPKPEDPDFDFREFYMKAIHPRLTAFMEAPERKALLARKEEEQKRFFEDEKEYFKNPNVRSILLPEEG</sequence>
<reference evidence="9 10" key="1">
    <citation type="submission" date="2017-06" db="EMBL/GenBank/DDBJ databases">
        <title>Comparative genomic analysis of Ambrosia Fusariam Clade fungi.</title>
        <authorList>
            <person name="Stajich J.E."/>
            <person name="Carrillo J."/>
            <person name="Kijimoto T."/>
            <person name="Eskalen A."/>
            <person name="O'Donnell K."/>
            <person name="Kasson M."/>
        </authorList>
    </citation>
    <scope>NUCLEOTIDE SEQUENCE [LARGE SCALE GENOMIC DNA]</scope>
    <source>
        <strain evidence="9">UCR3666</strain>
    </source>
</reference>
<dbReference type="EMBL" id="NKUJ01000116">
    <property type="protein sequence ID" value="RMJ13125.1"/>
    <property type="molecule type" value="Genomic_DNA"/>
</dbReference>
<dbReference type="FunFam" id="1.20.1250.20:FF:000034">
    <property type="entry name" value="MFS general substrate transporter"/>
    <property type="match status" value="1"/>
</dbReference>
<dbReference type="Gene3D" id="1.20.1250.20">
    <property type="entry name" value="MFS general substrate transporter like domains"/>
    <property type="match status" value="2"/>
</dbReference>
<organism evidence="9 10">
    <name type="scientific">Fusarium kuroshium</name>
    <dbReference type="NCBI Taxonomy" id="2010991"/>
    <lineage>
        <taxon>Eukaryota</taxon>
        <taxon>Fungi</taxon>
        <taxon>Dikarya</taxon>
        <taxon>Ascomycota</taxon>
        <taxon>Pezizomycotina</taxon>
        <taxon>Sordariomycetes</taxon>
        <taxon>Hypocreomycetidae</taxon>
        <taxon>Hypocreales</taxon>
        <taxon>Nectriaceae</taxon>
        <taxon>Fusarium</taxon>
        <taxon>Fusarium solani species complex</taxon>
    </lineage>
</organism>
<evidence type="ECO:0000256" key="3">
    <source>
        <dbReference type="ARBA" id="ARBA00022692"/>
    </source>
</evidence>
<feature type="transmembrane region" description="Helical" evidence="7">
    <location>
        <begin position="92"/>
        <end position="114"/>
    </location>
</feature>
<dbReference type="InterPro" id="IPR020846">
    <property type="entry name" value="MFS_dom"/>
</dbReference>
<evidence type="ECO:0000256" key="4">
    <source>
        <dbReference type="ARBA" id="ARBA00022989"/>
    </source>
</evidence>
<keyword evidence="4 7" id="KW-1133">Transmembrane helix</keyword>
<keyword evidence="5 7" id="KW-0472">Membrane</keyword>
<comment type="caution">
    <text evidence="9">The sequence shown here is derived from an EMBL/GenBank/DDBJ whole genome shotgun (WGS) entry which is preliminary data.</text>
</comment>
<dbReference type="SUPFAM" id="SSF103473">
    <property type="entry name" value="MFS general substrate transporter"/>
    <property type="match status" value="1"/>
</dbReference>
<feature type="transmembrane region" description="Helical" evidence="7">
    <location>
        <begin position="421"/>
        <end position="443"/>
    </location>
</feature>
<evidence type="ECO:0000256" key="2">
    <source>
        <dbReference type="ARBA" id="ARBA00022448"/>
    </source>
</evidence>
<dbReference type="PROSITE" id="PS50850">
    <property type="entry name" value="MFS"/>
    <property type="match status" value="1"/>
</dbReference>
<evidence type="ECO:0000313" key="10">
    <source>
        <dbReference type="Proteomes" id="UP000277212"/>
    </source>
</evidence>
<protein>
    <recommendedName>
        <fullName evidence="8">Major facilitator superfamily (MFS) profile domain-containing protein</fullName>
    </recommendedName>
</protein>
<evidence type="ECO:0000256" key="5">
    <source>
        <dbReference type="ARBA" id="ARBA00023136"/>
    </source>
</evidence>
<dbReference type="InterPro" id="IPR011701">
    <property type="entry name" value="MFS"/>
</dbReference>
<dbReference type="FunFam" id="1.20.1250.20:FF:000013">
    <property type="entry name" value="MFS general substrate transporter"/>
    <property type="match status" value="1"/>
</dbReference>
<dbReference type="InterPro" id="IPR002575">
    <property type="entry name" value="Aminoglycoside_PTrfase"/>
</dbReference>
<dbReference type="Proteomes" id="UP000277212">
    <property type="component" value="Unassembled WGS sequence"/>
</dbReference>
<gene>
    <name evidence="9" type="ORF">CDV36_007206</name>
</gene>
<dbReference type="InterPro" id="IPR011009">
    <property type="entry name" value="Kinase-like_dom_sf"/>
</dbReference>
<keyword evidence="6" id="KW-0325">Glycoprotein</keyword>
<evidence type="ECO:0000256" key="1">
    <source>
        <dbReference type="ARBA" id="ARBA00004141"/>
    </source>
</evidence>
<evidence type="ECO:0000256" key="6">
    <source>
        <dbReference type="ARBA" id="ARBA00023180"/>
    </source>
</evidence>